<proteinExistence type="predicted"/>
<reference evidence="8" key="3">
    <citation type="submission" date="2023-07" db="EMBL/GenBank/DDBJ databases">
        <title>Identification of Pectobacterium versatile causing blackleg of potato from New York State with a whole genome sequencing approach.</title>
        <authorList>
            <person name="Ma X."/>
            <person name="Swingle B."/>
        </authorList>
    </citation>
    <scope>NUCLEOTIDE SEQUENCE [LARGE SCALE GENOMIC DNA]</scope>
    <source>
        <strain evidence="8">NY1588A</strain>
    </source>
</reference>
<dbReference type="KEGG" id="pec:W5S_1557"/>
<keyword evidence="8" id="KW-1185">Reference proteome</keyword>
<dbReference type="AlphaFoldDB" id="A0A0H3I2M9"/>
<dbReference type="InterPro" id="IPR012902">
    <property type="entry name" value="N_methyl_site"/>
</dbReference>
<protein>
    <submittedName>
        <fullName evidence="5">General secretion pathway GspG like transmembrane protein</fullName>
    </submittedName>
    <submittedName>
        <fullName evidence="6">Type II secretion system protein</fullName>
    </submittedName>
</protein>
<evidence type="ECO:0000313" key="6">
    <source>
        <dbReference type="EMBL" id="MBI0556234.1"/>
    </source>
</evidence>
<dbReference type="EMBL" id="WABS01000039">
    <property type="protein sequence ID" value="MBI0556234.1"/>
    <property type="molecule type" value="Genomic_DNA"/>
</dbReference>
<dbReference type="STRING" id="1905730.W5S_1557"/>
<dbReference type="NCBIfam" id="TIGR02532">
    <property type="entry name" value="IV_pilin_GFxxxE"/>
    <property type="match status" value="1"/>
</dbReference>
<accession>A0A0H3I2M9</accession>
<dbReference type="HOGENOM" id="CLU_091705_7_2_6"/>
<evidence type="ECO:0000313" key="8">
    <source>
        <dbReference type="Proteomes" id="UP001194579"/>
    </source>
</evidence>
<dbReference type="RefSeq" id="WP_014699309.1">
    <property type="nucleotide sequence ID" value="NC_017845.1"/>
</dbReference>
<name>A0A0H3I2M9_PECPM</name>
<dbReference type="PROSITE" id="PS00409">
    <property type="entry name" value="PROKAR_NTER_METHYL"/>
    <property type="match status" value="1"/>
</dbReference>
<dbReference type="Proteomes" id="UP001194579">
    <property type="component" value="Unassembled WGS sequence"/>
</dbReference>
<feature type="signal peptide" evidence="4">
    <location>
        <begin position="1"/>
        <end position="26"/>
    </location>
</feature>
<dbReference type="GO" id="GO:0016020">
    <property type="term" value="C:membrane"/>
    <property type="evidence" value="ECO:0007669"/>
    <property type="project" value="UniProtKB-SubCell"/>
</dbReference>
<evidence type="ECO:0000256" key="2">
    <source>
        <dbReference type="ARBA" id="ARBA00022448"/>
    </source>
</evidence>
<evidence type="ECO:0000256" key="1">
    <source>
        <dbReference type="ARBA" id="ARBA00004167"/>
    </source>
</evidence>
<evidence type="ECO:0000256" key="4">
    <source>
        <dbReference type="SAM" id="SignalP"/>
    </source>
</evidence>
<dbReference type="EMBL" id="CP003415">
    <property type="protein sequence ID" value="AFI89649.1"/>
    <property type="molecule type" value="Genomic_DNA"/>
</dbReference>
<dbReference type="Proteomes" id="UP000008044">
    <property type="component" value="Chromosome"/>
</dbReference>
<sequence length="157" mass="17403">MHGQRGFTLIEMMVTLALLASLAAAAIPLAQHQQQKKKEYQLQESLRQIRGALDHYAKAVQDGRIDQEVGASPYPANLLQLVEGVADKSSKNKSRLYFLRSIPRDPFCDCEGKSDAETWRTRSSEQAPNDFTGGKDVFDIRSTSSLSGSNGVPYAQW</sequence>
<evidence type="ECO:0000313" key="7">
    <source>
        <dbReference type="Proteomes" id="UP000008044"/>
    </source>
</evidence>
<keyword evidence="5" id="KW-0472">Membrane</keyword>
<keyword evidence="4" id="KW-0732">Signal</keyword>
<reference evidence="5" key="2">
    <citation type="submission" date="2012-03" db="EMBL/GenBank/DDBJ databases">
        <authorList>
            <person name="Koskinen P."/>
            <person name="Laine P."/>
            <person name="Niemi O."/>
            <person name="Nykyri J."/>
            <person name="Harjunpaa H."/>
            <person name="Auvinen P."/>
            <person name="Paulin L."/>
            <person name="Pirhonen M."/>
            <person name="Palva T."/>
            <person name="Holm L."/>
        </authorList>
    </citation>
    <scope>NUCLEOTIDE SEQUENCE</scope>
    <source>
        <strain evidence="5">SCC3193</strain>
    </source>
</reference>
<dbReference type="Gene3D" id="3.30.700.10">
    <property type="entry name" value="Glycoprotein, Type 4 Pilin"/>
    <property type="match status" value="1"/>
</dbReference>
<dbReference type="SUPFAM" id="SSF54523">
    <property type="entry name" value="Pili subunits"/>
    <property type="match status" value="1"/>
</dbReference>
<dbReference type="GO" id="GO:0015031">
    <property type="term" value="P:protein transport"/>
    <property type="evidence" value="ECO:0007669"/>
    <property type="project" value="UniProtKB-KW"/>
</dbReference>
<keyword evidence="5" id="KW-0812">Transmembrane</keyword>
<keyword evidence="2" id="KW-0813">Transport</keyword>
<evidence type="ECO:0000256" key="3">
    <source>
        <dbReference type="ARBA" id="ARBA00022927"/>
    </source>
</evidence>
<dbReference type="InterPro" id="IPR045584">
    <property type="entry name" value="Pilin-like"/>
</dbReference>
<dbReference type="eggNOG" id="COG2165">
    <property type="taxonomic scope" value="Bacteria"/>
</dbReference>
<gene>
    <name evidence="5" type="ordered locus">W5S_1557</name>
    <name evidence="6" type="ORF">F6Q06_17335</name>
</gene>
<comment type="subcellular location">
    <subcellularLocation>
        <location evidence="1">Membrane</location>
        <topology evidence="1">Single-pass membrane protein</topology>
    </subcellularLocation>
</comment>
<keyword evidence="3" id="KW-0653">Protein transport</keyword>
<reference evidence="5 7" key="1">
    <citation type="journal article" date="2012" name="J. Bacteriol.">
        <title>Genome sequence of Pectobacterium sp. strain SCC3193.</title>
        <authorList>
            <person name="Koskinen J.P."/>
            <person name="Laine P."/>
            <person name="Niemi O."/>
            <person name="Nykyri J."/>
            <person name="Harjunpaa H."/>
            <person name="Auvinen P."/>
            <person name="Paulin L."/>
            <person name="Pirhonen M."/>
            <person name="Palva T."/>
            <person name="Holm L."/>
        </authorList>
    </citation>
    <scope>NUCLEOTIDE SEQUENCE [LARGE SCALE GENOMIC DNA]</scope>
    <source>
        <strain evidence="5 7">SCC3193</strain>
    </source>
</reference>
<evidence type="ECO:0000313" key="5">
    <source>
        <dbReference type="EMBL" id="AFI89649.1"/>
    </source>
</evidence>
<dbReference type="PATRIC" id="fig|1166016.3.peg.1576"/>
<dbReference type="Pfam" id="PF07963">
    <property type="entry name" value="N_methyl"/>
    <property type="match status" value="1"/>
</dbReference>
<organism evidence="5 7">
    <name type="scientific">Pectobacterium parmentieri</name>
    <dbReference type="NCBI Taxonomy" id="1905730"/>
    <lineage>
        <taxon>Bacteria</taxon>
        <taxon>Pseudomonadati</taxon>
        <taxon>Pseudomonadota</taxon>
        <taxon>Gammaproteobacteria</taxon>
        <taxon>Enterobacterales</taxon>
        <taxon>Pectobacteriaceae</taxon>
        <taxon>Pectobacterium</taxon>
    </lineage>
</organism>
<reference evidence="6" key="4">
    <citation type="submission" date="2024-05" db="EMBL/GenBank/DDBJ databases">
        <title>Identification of Pectobacterium versatile causing blackleg of potato from New York State with a whole genome sequencing approach.</title>
        <authorList>
            <person name="Ma X."/>
            <person name="Swingle B."/>
        </authorList>
    </citation>
    <scope>NUCLEOTIDE SEQUENCE</scope>
    <source>
        <strain evidence="6">NY1588A</strain>
    </source>
</reference>
<feature type="chain" id="PRO_5002611618" evidence="4">
    <location>
        <begin position="27"/>
        <end position="157"/>
    </location>
</feature>